<gene>
    <name evidence="1" type="ORF">QE412_002215</name>
</gene>
<dbReference type="EMBL" id="JAUTBF010000001">
    <property type="protein sequence ID" value="MDQ1123642.1"/>
    <property type="molecule type" value="Genomic_DNA"/>
</dbReference>
<name>A0ABU0TVE8_MICTR</name>
<proteinExistence type="predicted"/>
<dbReference type="Proteomes" id="UP001226691">
    <property type="component" value="Unassembled WGS sequence"/>
</dbReference>
<keyword evidence="2" id="KW-1185">Reference proteome</keyword>
<evidence type="ECO:0000313" key="1">
    <source>
        <dbReference type="EMBL" id="MDQ1123642.1"/>
    </source>
</evidence>
<accession>A0ABU0TVE8</accession>
<protein>
    <submittedName>
        <fullName evidence="1">Uncharacterized protein</fullName>
    </submittedName>
</protein>
<organism evidence="1 2">
    <name type="scientific">Microbacterium trichothecenolyticum</name>
    <name type="common">Aureobacterium trichothecenolyticum</name>
    <dbReference type="NCBI Taxonomy" id="69370"/>
    <lineage>
        <taxon>Bacteria</taxon>
        <taxon>Bacillati</taxon>
        <taxon>Actinomycetota</taxon>
        <taxon>Actinomycetes</taxon>
        <taxon>Micrococcales</taxon>
        <taxon>Microbacteriaceae</taxon>
        <taxon>Microbacterium</taxon>
    </lineage>
</organism>
<reference evidence="1 2" key="1">
    <citation type="submission" date="2023-07" db="EMBL/GenBank/DDBJ databases">
        <title>Functional and genomic diversity of the sorghum phyllosphere microbiome.</title>
        <authorList>
            <person name="Shade A."/>
        </authorList>
    </citation>
    <scope>NUCLEOTIDE SEQUENCE [LARGE SCALE GENOMIC DNA]</scope>
    <source>
        <strain evidence="1 2">SORGH_AS_1207</strain>
    </source>
</reference>
<comment type="caution">
    <text evidence="1">The sequence shown here is derived from an EMBL/GenBank/DDBJ whole genome shotgun (WGS) entry which is preliminary data.</text>
</comment>
<evidence type="ECO:0000313" key="2">
    <source>
        <dbReference type="Proteomes" id="UP001226691"/>
    </source>
</evidence>
<sequence>MTPGNTVTTSAVMAATATISRTGIWIIHPAYKLFQGRTSARTVAAMPMSTPPGTSGRVKDAGWMMTITTTT</sequence>